<dbReference type="AlphaFoldDB" id="A0A4R6QD17"/>
<dbReference type="RefSeq" id="WP_133527554.1">
    <property type="nucleotide sequence ID" value="NZ_SNXO01000002.1"/>
</dbReference>
<evidence type="ECO:0000313" key="2">
    <source>
        <dbReference type="EMBL" id="TDP59856.1"/>
    </source>
</evidence>
<dbReference type="EMBL" id="SNXO01000002">
    <property type="protein sequence ID" value="TDP59856.1"/>
    <property type="molecule type" value="Genomic_DNA"/>
</dbReference>
<feature type="region of interest" description="Disordered" evidence="1">
    <location>
        <begin position="101"/>
        <end position="128"/>
    </location>
</feature>
<sequence>MKYYKQISDDTVISYGISDTIPEGAEEVTKTAYTKIVKDQDAVDKAAANKRAAAAEAARQAAEQAAAERKATVDDWIAKVTAGTSTLANVPEEYRYEVQEATDPTPTNRELHESLESTQEAVDFLMTE</sequence>
<evidence type="ECO:0000313" key="3">
    <source>
        <dbReference type="Proteomes" id="UP000295500"/>
    </source>
</evidence>
<reference evidence="2 3" key="1">
    <citation type="submission" date="2019-03" db="EMBL/GenBank/DDBJ databases">
        <title>Genomic Encyclopedia of Type Strains, Phase IV (KMG-IV): sequencing the most valuable type-strain genomes for metagenomic binning, comparative biology and taxonomic classification.</title>
        <authorList>
            <person name="Goeker M."/>
        </authorList>
    </citation>
    <scope>NUCLEOTIDE SEQUENCE [LARGE SCALE GENOMIC DNA]</scope>
    <source>
        <strain evidence="2 3">DSM 28287</strain>
    </source>
</reference>
<proteinExistence type="predicted"/>
<organism evidence="2 3">
    <name type="scientific">Aminicella lysinilytica</name>
    <dbReference type="NCBI Taxonomy" id="433323"/>
    <lineage>
        <taxon>Bacteria</taxon>
        <taxon>Bacillati</taxon>
        <taxon>Bacillota</taxon>
        <taxon>Clostridia</taxon>
        <taxon>Peptostreptococcales</taxon>
        <taxon>Anaerovoracaceae</taxon>
        <taxon>Aminicella</taxon>
    </lineage>
</organism>
<evidence type="ECO:0000256" key="1">
    <source>
        <dbReference type="SAM" id="MobiDB-lite"/>
    </source>
</evidence>
<comment type="caution">
    <text evidence="2">The sequence shown here is derived from an EMBL/GenBank/DDBJ whole genome shotgun (WGS) entry which is preliminary data.</text>
</comment>
<keyword evidence="3" id="KW-1185">Reference proteome</keyword>
<accession>A0A4R6QD17</accession>
<dbReference type="Proteomes" id="UP000295500">
    <property type="component" value="Unassembled WGS sequence"/>
</dbReference>
<name>A0A4R6QD17_9FIRM</name>
<gene>
    <name evidence="2" type="ORF">EV211_10298</name>
</gene>
<protein>
    <submittedName>
        <fullName evidence="2">Uncharacterized protein</fullName>
    </submittedName>
</protein>